<gene>
    <name evidence="1" type="ORF">McpCs1_08000</name>
</gene>
<evidence type="ECO:0000313" key="1">
    <source>
        <dbReference type="EMBL" id="MDV0443425.1"/>
    </source>
</evidence>
<dbReference type="Gene3D" id="3.40.390.10">
    <property type="entry name" value="Collagenase (Catalytic Domain)"/>
    <property type="match status" value="1"/>
</dbReference>
<proteinExistence type="predicted"/>
<reference evidence="1 2" key="1">
    <citation type="submission" date="2023-06" db="EMBL/GenBank/DDBJ databases">
        <title>Genome sequence of Methancorpusculaceae sp. Cs1.</title>
        <authorList>
            <person name="Protasov E."/>
            <person name="Platt K."/>
            <person name="Poehlein A."/>
            <person name="Daniel R."/>
            <person name="Brune A."/>
        </authorList>
    </citation>
    <scope>NUCLEOTIDE SEQUENCE [LARGE SCALE GENOMIC DNA]</scope>
    <source>
        <strain evidence="1 2">Cs1</strain>
    </source>
</reference>
<dbReference type="Pfam" id="PF13688">
    <property type="entry name" value="Reprolysin_5"/>
    <property type="match status" value="1"/>
</dbReference>
<dbReference type="InterPro" id="IPR024079">
    <property type="entry name" value="MetalloPept_cat_dom_sf"/>
</dbReference>
<accession>A0AAE4MEF5</accession>
<dbReference type="GO" id="GO:0008237">
    <property type="term" value="F:metallopeptidase activity"/>
    <property type="evidence" value="ECO:0007669"/>
    <property type="project" value="InterPro"/>
</dbReference>
<dbReference type="SUPFAM" id="SSF55486">
    <property type="entry name" value="Metalloproteases ('zincins'), catalytic domain"/>
    <property type="match status" value="1"/>
</dbReference>
<keyword evidence="2" id="KW-1185">Reference proteome</keyword>
<organism evidence="1 2">
    <name type="scientific">Methanorbis rubei</name>
    <dbReference type="NCBI Taxonomy" id="3028300"/>
    <lineage>
        <taxon>Archaea</taxon>
        <taxon>Methanobacteriati</taxon>
        <taxon>Methanobacteriota</taxon>
        <taxon>Stenosarchaea group</taxon>
        <taxon>Methanomicrobia</taxon>
        <taxon>Methanomicrobiales</taxon>
        <taxon>Methanocorpusculaceae</taxon>
        <taxon>Methanorbis</taxon>
    </lineage>
</organism>
<protein>
    <recommendedName>
        <fullName evidence="3">Peptidase M12B domain-containing protein</fullName>
    </recommendedName>
</protein>
<dbReference type="Proteomes" id="UP001283212">
    <property type="component" value="Unassembled WGS sequence"/>
</dbReference>
<dbReference type="AlphaFoldDB" id="A0AAE4MEF5"/>
<dbReference type="RefSeq" id="WP_338095949.1">
    <property type="nucleotide sequence ID" value="NZ_JAWDKB010000003.1"/>
</dbReference>
<evidence type="ECO:0000313" key="2">
    <source>
        <dbReference type="Proteomes" id="UP001283212"/>
    </source>
</evidence>
<evidence type="ECO:0008006" key="3">
    <source>
        <dbReference type="Google" id="ProtNLM"/>
    </source>
</evidence>
<sequence length="414" mass="45296">MKWKKIFSTKLALLVLLLAALVMTVPVSAVDSPLFSISGKTTMVDSNDDISIYNNNEATHLSDYQLVTFANVIPISSDEISLPITLNGKEYVVPLTHNTFESLDDGIDSYYGAIPGITNSMMLITVSGGNTIYGSIHLDDETIIISPVQNQRSAITKSPLHSVYSSTSLTDSGYGLSFCLTDDDTVVTDQMSSSLVSSESRAYAYPRILIVTDSYFVSSESNWQNAAQQYIQETNYQLNRNDIQAYMYIAGYDSSKSSSLLSYPLNGNSPREAFKSVYSIADLNSYQADIGVYFSGYDLPGSTALGQAESPTSSAKRYAWVQMAADQDNTSVVTGNYQARVSVTIHEIGHLYGASHGQAFEYTSTSGSRIWTVMKDEYRPSHSWDYSSPSYHGDANHNNAGLIASNKFTVAGYI</sequence>
<comment type="caution">
    <text evidence="1">The sequence shown here is derived from an EMBL/GenBank/DDBJ whole genome shotgun (WGS) entry which is preliminary data.</text>
</comment>
<name>A0AAE4MEF5_9EURY</name>
<dbReference type="EMBL" id="JAWDKB010000003">
    <property type="protein sequence ID" value="MDV0443425.1"/>
    <property type="molecule type" value="Genomic_DNA"/>
</dbReference>